<evidence type="ECO:0000256" key="1">
    <source>
        <dbReference type="ARBA" id="ARBA00004141"/>
    </source>
</evidence>
<keyword evidence="6 10" id="KW-1133">Transmembrane helix</keyword>
<name>A0A914W2U4_9BILA</name>
<dbReference type="GO" id="GO:0000151">
    <property type="term" value="C:ubiquitin ligase complex"/>
    <property type="evidence" value="ECO:0007669"/>
    <property type="project" value="TreeGrafter"/>
</dbReference>
<dbReference type="GO" id="GO:0005829">
    <property type="term" value="C:cytosol"/>
    <property type="evidence" value="ECO:0007669"/>
    <property type="project" value="TreeGrafter"/>
</dbReference>
<evidence type="ECO:0000256" key="9">
    <source>
        <dbReference type="SAM" id="MobiDB-lite"/>
    </source>
</evidence>
<reference evidence="14" key="1">
    <citation type="submission" date="2022-11" db="UniProtKB">
        <authorList>
            <consortium name="WormBaseParasite"/>
        </authorList>
    </citation>
    <scope>IDENTIFICATION</scope>
</reference>
<dbReference type="InterPro" id="IPR001841">
    <property type="entry name" value="Znf_RING"/>
</dbReference>
<dbReference type="WBParaSite" id="PSAMB.scaffold2926size20531.g19661.t1">
    <property type="protein sequence ID" value="PSAMB.scaffold2926size20531.g19661.t1"/>
    <property type="gene ID" value="PSAMB.scaffold2926size20531.g19661"/>
</dbReference>
<keyword evidence="7 10" id="KW-0472">Membrane</keyword>
<keyword evidence="13" id="KW-1185">Reference proteome</keyword>
<feature type="transmembrane region" description="Helical" evidence="10">
    <location>
        <begin position="59"/>
        <end position="80"/>
    </location>
</feature>
<evidence type="ECO:0000259" key="11">
    <source>
        <dbReference type="PROSITE" id="PS50089"/>
    </source>
</evidence>
<dbReference type="FunFam" id="3.30.40.10:FF:000259">
    <property type="entry name" value="E3 ubiquitin protein ligase RIN2"/>
    <property type="match status" value="1"/>
</dbReference>
<dbReference type="Proteomes" id="UP000887566">
    <property type="component" value="Unplaced"/>
</dbReference>
<evidence type="ECO:0000313" key="14">
    <source>
        <dbReference type="WBParaSite" id="PSAMB.scaffold2926size20531.g19661.t1"/>
    </source>
</evidence>
<keyword evidence="3" id="KW-0479">Metal-binding</keyword>
<dbReference type="GO" id="GO:0030968">
    <property type="term" value="P:endoplasmic reticulum unfolded protein response"/>
    <property type="evidence" value="ECO:0007669"/>
    <property type="project" value="TreeGrafter"/>
</dbReference>
<feature type="region of interest" description="Disordered" evidence="9">
    <location>
        <begin position="422"/>
        <end position="463"/>
    </location>
</feature>
<dbReference type="CDD" id="cd14421">
    <property type="entry name" value="CUE_AMFR"/>
    <property type="match status" value="1"/>
</dbReference>
<dbReference type="PROSITE" id="PS50089">
    <property type="entry name" value="ZF_RING_2"/>
    <property type="match status" value="1"/>
</dbReference>
<dbReference type="SMART" id="SM00546">
    <property type="entry name" value="CUE"/>
    <property type="match status" value="1"/>
</dbReference>
<proteinExistence type="predicted"/>
<dbReference type="CDD" id="cd16455">
    <property type="entry name" value="RING-H2_AMFR"/>
    <property type="match status" value="1"/>
</dbReference>
<feature type="region of interest" description="Disordered" evidence="9">
    <location>
        <begin position="346"/>
        <end position="369"/>
    </location>
</feature>
<dbReference type="PANTHER" id="PTHR15067:SF5">
    <property type="entry name" value="E3 UBIQUITIN-PROTEIN LIGASE AMFR"/>
    <property type="match status" value="1"/>
</dbReference>
<keyword evidence="2 10" id="KW-0812">Transmembrane</keyword>
<dbReference type="InterPro" id="IPR013083">
    <property type="entry name" value="Znf_RING/FYVE/PHD"/>
</dbReference>
<dbReference type="GO" id="GO:0061630">
    <property type="term" value="F:ubiquitin protein ligase activity"/>
    <property type="evidence" value="ECO:0007669"/>
    <property type="project" value="TreeGrafter"/>
</dbReference>
<dbReference type="SMART" id="SM00184">
    <property type="entry name" value="RING"/>
    <property type="match status" value="1"/>
</dbReference>
<evidence type="ECO:0000256" key="6">
    <source>
        <dbReference type="ARBA" id="ARBA00022989"/>
    </source>
</evidence>
<evidence type="ECO:0000256" key="10">
    <source>
        <dbReference type="SAM" id="Phobius"/>
    </source>
</evidence>
<dbReference type="Pfam" id="PF13639">
    <property type="entry name" value="zf-RING_2"/>
    <property type="match status" value="1"/>
</dbReference>
<feature type="compositionally biased region" description="Polar residues" evidence="9">
    <location>
        <begin position="357"/>
        <end position="366"/>
    </location>
</feature>
<comment type="subcellular location">
    <subcellularLocation>
        <location evidence="1">Membrane</location>
        <topology evidence="1">Multi-pass membrane protein</topology>
    </subcellularLocation>
</comment>
<dbReference type="AlphaFoldDB" id="A0A914W2U4"/>
<dbReference type="Gene3D" id="1.10.8.10">
    <property type="entry name" value="DNA helicase RuvA subunit, C-terminal domain"/>
    <property type="match status" value="1"/>
</dbReference>
<evidence type="ECO:0000313" key="13">
    <source>
        <dbReference type="Proteomes" id="UP000887566"/>
    </source>
</evidence>
<evidence type="ECO:0000256" key="7">
    <source>
        <dbReference type="ARBA" id="ARBA00023136"/>
    </source>
</evidence>
<keyword evidence="5" id="KW-0862">Zinc</keyword>
<organism evidence="13 14">
    <name type="scientific">Plectus sambesii</name>
    <dbReference type="NCBI Taxonomy" id="2011161"/>
    <lineage>
        <taxon>Eukaryota</taxon>
        <taxon>Metazoa</taxon>
        <taxon>Ecdysozoa</taxon>
        <taxon>Nematoda</taxon>
        <taxon>Chromadorea</taxon>
        <taxon>Plectida</taxon>
        <taxon>Plectina</taxon>
        <taxon>Plectoidea</taxon>
        <taxon>Plectidae</taxon>
        <taxon>Plectus</taxon>
    </lineage>
</organism>
<dbReference type="GO" id="GO:0005783">
    <property type="term" value="C:endoplasmic reticulum"/>
    <property type="evidence" value="ECO:0007669"/>
    <property type="project" value="TreeGrafter"/>
</dbReference>
<dbReference type="GO" id="GO:0006511">
    <property type="term" value="P:ubiquitin-dependent protein catabolic process"/>
    <property type="evidence" value="ECO:0007669"/>
    <property type="project" value="TreeGrafter"/>
</dbReference>
<evidence type="ECO:0000256" key="5">
    <source>
        <dbReference type="ARBA" id="ARBA00022833"/>
    </source>
</evidence>
<feature type="compositionally biased region" description="Low complexity" evidence="9">
    <location>
        <begin position="316"/>
        <end position="328"/>
    </location>
</feature>
<evidence type="ECO:0000256" key="3">
    <source>
        <dbReference type="ARBA" id="ARBA00022723"/>
    </source>
</evidence>
<dbReference type="Gene3D" id="3.30.40.10">
    <property type="entry name" value="Zinc/RING finger domain, C3HC4 (zinc finger)"/>
    <property type="match status" value="1"/>
</dbReference>
<accession>A0A914W2U4</accession>
<feature type="compositionally biased region" description="Acidic residues" evidence="9">
    <location>
        <begin position="289"/>
        <end position="299"/>
    </location>
</feature>
<dbReference type="GO" id="GO:0016020">
    <property type="term" value="C:membrane"/>
    <property type="evidence" value="ECO:0007669"/>
    <property type="project" value="UniProtKB-SubCell"/>
</dbReference>
<dbReference type="PROSITE" id="PS51140">
    <property type="entry name" value="CUE"/>
    <property type="match status" value="1"/>
</dbReference>
<sequence length="463" mass="51849">AIMLLIRASYCTFRYAAYLYDLKNESAWEQRNSIIYYAEFAFEVSVAIIDLFHHIHMLVWGQIVLSMASLVMIMQIRYIYQKIDQRLRRHKNYKRITLHMDMHYPMAGAEDLALLEDPCAICWDRMEAARKLPCGHFFHNWCLRGWLEQDTSCPTCRMALAVGGQPVRDDHHVVPDAAGVDLDFTEQANSRRFNHFFHFDGRRYARWLPSFSVEVSHNLGASAFFQGRPPLTDSQLNTMAEQVREMFPQMPLSLIIEDLRETGASQATVENILEGRLMGEGGVSSADESGTEFDDESSDASDGHNLTNNMTSERPAASSVSAATSTRTRGASATLSDFFFRRSRTTTAASDGDAPSHLQQPSTSANPFALPSPEAAAVSLSTGVIVGGRFSKSSDEREIILNERKRALIDVHRRRYLASERGDDIRHLFPHENGQSMSSSGDAGDFSLPASSGLIRRAVPRPD</sequence>
<evidence type="ECO:0000256" key="8">
    <source>
        <dbReference type="PROSITE-ProRule" id="PRU00175"/>
    </source>
</evidence>
<dbReference type="SUPFAM" id="SSF57850">
    <property type="entry name" value="RING/U-box"/>
    <property type="match status" value="1"/>
</dbReference>
<dbReference type="GO" id="GO:0043130">
    <property type="term" value="F:ubiquitin binding"/>
    <property type="evidence" value="ECO:0007669"/>
    <property type="project" value="InterPro"/>
</dbReference>
<dbReference type="GO" id="GO:0008270">
    <property type="term" value="F:zinc ion binding"/>
    <property type="evidence" value="ECO:0007669"/>
    <property type="project" value="UniProtKB-KW"/>
</dbReference>
<feature type="region of interest" description="Disordered" evidence="9">
    <location>
        <begin position="278"/>
        <end position="328"/>
    </location>
</feature>
<keyword evidence="4 8" id="KW-0863">Zinc-finger</keyword>
<evidence type="ECO:0000256" key="4">
    <source>
        <dbReference type="ARBA" id="ARBA00022771"/>
    </source>
</evidence>
<feature type="domain" description="CUE" evidence="12">
    <location>
        <begin position="235"/>
        <end position="277"/>
    </location>
</feature>
<dbReference type="PANTHER" id="PTHR15067">
    <property type="entry name" value="E3 UBIQUITIN-PROTEIN LIGASE RNF8"/>
    <property type="match status" value="1"/>
</dbReference>
<feature type="domain" description="RING-type" evidence="11">
    <location>
        <begin position="119"/>
        <end position="157"/>
    </location>
</feature>
<evidence type="ECO:0000256" key="2">
    <source>
        <dbReference type="ARBA" id="ARBA00022692"/>
    </source>
</evidence>
<dbReference type="Pfam" id="PF02845">
    <property type="entry name" value="CUE"/>
    <property type="match status" value="1"/>
</dbReference>
<dbReference type="GO" id="GO:0070936">
    <property type="term" value="P:protein K48-linked ubiquitination"/>
    <property type="evidence" value="ECO:0007669"/>
    <property type="project" value="TreeGrafter"/>
</dbReference>
<dbReference type="InterPro" id="IPR003892">
    <property type="entry name" value="CUE"/>
</dbReference>
<evidence type="ECO:0000259" key="12">
    <source>
        <dbReference type="PROSITE" id="PS51140"/>
    </source>
</evidence>
<protein>
    <submittedName>
        <fullName evidence="14">Autocrine motility factor receptor</fullName>
    </submittedName>
</protein>